<keyword evidence="4" id="KW-1185">Reference proteome</keyword>
<dbReference type="Gene3D" id="3.90.1200.10">
    <property type="match status" value="1"/>
</dbReference>
<protein>
    <submittedName>
        <fullName evidence="3">Fructosamine kinase</fullName>
    </submittedName>
</protein>
<dbReference type="OrthoDB" id="5291879at2"/>
<dbReference type="KEGG" id="ruv:EC9_32660"/>
<organism evidence="3 4">
    <name type="scientific">Rosistilla ulvae</name>
    <dbReference type="NCBI Taxonomy" id="1930277"/>
    <lineage>
        <taxon>Bacteria</taxon>
        <taxon>Pseudomonadati</taxon>
        <taxon>Planctomycetota</taxon>
        <taxon>Planctomycetia</taxon>
        <taxon>Pirellulales</taxon>
        <taxon>Pirellulaceae</taxon>
        <taxon>Rosistilla</taxon>
    </lineage>
</organism>
<comment type="similarity">
    <text evidence="1 2">Belongs to the fructosamine kinase family.</text>
</comment>
<accession>A0A517M2J8</accession>
<evidence type="ECO:0000313" key="4">
    <source>
        <dbReference type="Proteomes" id="UP000319557"/>
    </source>
</evidence>
<dbReference type="InterPro" id="IPR016477">
    <property type="entry name" value="Fructo-/Ketosamine-3-kinase"/>
</dbReference>
<dbReference type="Proteomes" id="UP000319557">
    <property type="component" value="Chromosome"/>
</dbReference>
<gene>
    <name evidence="3" type="ORF">EC9_32660</name>
</gene>
<evidence type="ECO:0000313" key="3">
    <source>
        <dbReference type="EMBL" id="QDS89069.1"/>
    </source>
</evidence>
<dbReference type="PIRSF" id="PIRSF006221">
    <property type="entry name" value="Ketosamine-3-kinase"/>
    <property type="match status" value="1"/>
</dbReference>
<dbReference type="SUPFAM" id="SSF56112">
    <property type="entry name" value="Protein kinase-like (PK-like)"/>
    <property type="match status" value="1"/>
</dbReference>
<name>A0A517M2J8_9BACT</name>
<dbReference type="PANTHER" id="PTHR12149">
    <property type="entry name" value="FRUCTOSAMINE 3 KINASE-RELATED PROTEIN"/>
    <property type="match status" value="1"/>
</dbReference>
<dbReference type="EMBL" id="CP036261">
    <property type="protein sequence ID" value="QDS89069.1"/>
    <property type="molecule type" value="Genomic_DNA"/>
</dbReference>
<dbReference type="InterPro" id="IPR011009">
    <property type="entry name" value="Kinase-like_dom_sf"/>
</dbReference>
<reference evidence="3 4" key="1">
    <citation type="submission" date="2019-02" db="EMBL/GenBank/DDBJ databases">
        <title>Deep-cultivation of Planctomycetes and their phenomic and genomic characterization uncovers novel biology.</title>
        <authorList>
            <person name="Wiegand S."/>
            <person name="Jogler M."/>
            <person name="Boedeker C."/>
            <person name="Pinto D."/>
            <person name="Vollmers J."/>
            <person name="Rivas-Marin E."/>
            <person name="Kohn T."/>
            <person name="Peeters S.H."/>
            <person name="Heuer A."/>
            <person name="Rast P."/>
            <person name="Oberbeckmann S."/>
            <person name="Bunk B."/>
            <person name="Jeske O."/>
            <person name="Meyerdierks A."/>
            <person name="Storesund J.E."/>
            <person name="Kallscheuer N."/>
            <person name="Luecker S."/>
            <person name="Lage O.M."/>
            <person name="Pohl T."/>
            <person name="Merkel B.J."/>
            <person name="Hornburger P."/>
            <person name="Mueller R.-W."/>
            <person name="Bruemmer F."/>
            <person name="Labrenz M."/>
            <person name="Spormann A.M."/>
            <person name="Op den Camp H."/>
            <person name="Overmann J."/>
            <person name="Amann R."/>
            <person name="Jetten M.S.M."/>
            <person name="Mascher T."/>
            <person name="Medema M.H."/>
            <person name="Devos D.P."/>
            <person name="Kaster A.-K."/>
            <person name="Ovreas L."/>
            <person name="Rohde M."/>
            <person name="Galperin M.Y."/>
            <person name="Jogler C."/>
        </authorList>
    </citation>
    <scope>NUCLEOTIDE SEQUENCE [LARGE SCALE GENOMIC DNA]</scope>
    <source>
        <strain evidence="3 4">EC9</strain>
    </source>
</reference>
<dbReference type="PANTHER" id="PTHR12149:SF8">
    <property type="entry name" value="PROTEIN-RIBULOSAMINE 3-KINASE"/>
    <property type="match status" value="1"/>
</dbReference>
<evidence type="ECO:0000256" key="2">
    <source>
        <dbReference type="PIRNR" id="PIRNR006221"/>
    </source>
</evidence>
<dbReference type="AlphaFoldDB" id="A0A517M2J8"/>
<dbReference type="RefSeq" id="WP_145346643.1">
    <property type="nucleotide sequence ID" value="NZ_CP036261.1"/>
</dbReference>
<proteinExistence type="inferred from homology"/>
<evidence type="ECO:0000256" key="1">
    <source>
        <dbReference type="ARBA" id="ARBA00009460"/>
    </source>
</evidence>
<dbReference type="Pfam" id="PF03881">
    <property type="entry name" value="Fructosamin_kin"/>
    <property type="match status" value="1"/>
</dbReference>
<sequence>MVCDRGFGILEAYLISHLSQRRNGKLDPSIEAAVCRLMSERRGEAVAIRGCRSLSGGSISEAWLVDLLPDGQVVAKINAAHFQTAFELEFQGLDELRAIGAIRVPEPLAVEKVGNRAILVSEAIGRGSPSPDFFKRFGQHLASLHRLSQREPDHRFGYRCDNYLGSARQPNRWCDDWPTFFAKHRLGFQIDWARQQSIGSRDLFPLVQSVIKRLPAMLAPATEPPVLLHGDLWSGNYLCDSDGQPVILDPAVYYGHREAELGMLLWMGNCPNAFYEAYNKCWPLRTGWRERAEVYTLYHQLNHLNLFGAGYLSCCEATARRLLR</sequence>
<dbReference type="Gene3D" id="3.30.200.20">
    <property type="entry name" value="Phosphorylase Kinase, domain 1"/>
    <property type="match status" value="1"/>
</dbReference>
<dbReference type="GO" id="GO:0016301">
    <property type="term" value="F:kinase activity"/>
    <property type="evidence" value="ECO:0007669"/>
    <property type="project" value="UniProtKB-UniRule"/>
</dbReference>
<keyword evidence="2 3" id="KW-0418">Kinase</keyword>
<keyword evidence="2" id="KW-0808">Transferase</keyword>